<evidence type="ECO:0000313" key="4">
    <source>
        <dbReference type="Proteomes" id="UP001164286"/>
    </source>
</evidence>
<proteinExistence type="inferred from homology"/>
<evidence type="ECO:0000256" key="2">
    <source>
        <dbReference type="SAM" id="MobiDB-lite"/>
    </source>
</evidence>
<dbReference type="GeneID" id="77731530"/>
<organism evidence="3 4">
    <name type="scientific">Dioszegia hungarica</name>
    <dbReference type="NCBI Taxonomy" id="4972"/>
    <lineage>
        <taxon>Eukaryota</taxon>
        <taxon>Fungi</taxon>
        <taxon>Dikarya</taxon>
        <taxon>Basidiomycota</taxon>
        <taxon>Agaricomycotina</taxon>
        <taxon>Tremellomycetes</taxon>
        <taxon>Tremellales</taxon>
        <taxon>Bulleribasidiaceae</taxon>
        <taxon>Dioszegia</taxon>
    </lineage>
</organism>
<comment type="similarity">
    <text evidence="1">Belongs to the EFR3 family.</text>
</comment>
<dbReference type="PANTHER" id="PTHR47766">
    <property type="entry name" value="PROTEIN EFR3"/>
    <property type="match status" value="1"/>
</dbReference>
<feature type="region of interest" description="Disordered" evidence="2">
    <location>
        <begin position="593"/>
        <end position="674"/>
    </location>
</feature>
<dbReference type="EMBL" id="JAKWFO010000004">
    <property type="protein sequence ID" value="KAI9637295.1"/>
    <property type="molecule type" value="Genomic_DNA"/>
</dbReference>
<dbReference type="AlphaFoldDB" id="A0AA38HBT1"/>
<dbReference type="InterPro" id="IPR039786">
    <property type="entry name" value="EFR3"/>
</dbReference>
<dbReference type="Pfam" id="PF21072">
    <property type="entry name" value="EFR3"/>
    <property type="match status" value="1"/>
</dbReference>
<keyword evidence="4" id="KW-1185">Reference proteome</keyword>
<feature type="region of interest" description="Disordered" evidence="2">
    <location>
        <begin position="483"/>
        <end position="516"/>
    </location>
</feature>
<evidence type="ECO:0000313" key="3">
    <source>
        <dbReference type="EMBL" id="KAI9637295.1"/>
    </source>
</evidence>
<protein>
    <recommendedName>
        <fullName evidence="5">Protein EFR3</fullName>
    </recommendedName>
</protein>
<sequence length="996" mass="106301">MGCFPCGKLAPAVSHLNECYPPSKQLVAAGPDYKPLSQDLSKLVYFAVHKPSQLAKIGEELEGRVGKEARGSSGGYAKSRASLLISLAILKSLITECKRDLKLFSRSALRCIVLSLDVKVYQKGGPDLEVIGRAASCFTAFATYTDGGPIGVDDTLTRDYVSALTKFGRMAVDDHTDVESGTEKVDTETQRRMRLIGLVSLSGASGSDALFLSDTTFARQIDIIVPALLANLFDAPIDEVKLETAKVQMAASPSPYSSDFSARRPVNERRAPSLRAHMPGEKGPSGSAILAVALRSLKALVGQCQLNQASILLSSVFAYLDKRGWTDVERCCWLTEQLAHFTSVQYRFGVPTRLVELLADLPDSTPSVKRSTLLGMITTILTSSVSLVGLGVSELLSSLLTLIIRRIRLNERDALLPTLVQYVASLGAHIYYADQTNDIVEEISQRIAEIPAADKSRPEILRVLLHCILGVLRVVHAADDRDAQRNPPAQVVSADKGKGPQVGTPEQAPQPLAASRRNPVAPQVWQETLPLLCESTYAVRAVYARALLLFLQRELPRENSTNRPGHLAATRFSNALHAAIYTLAMSACLGAAAPADDSPAASHPASPVRTTHSPLLPPTGRDSPPKGDSFNLTGPTPSDTPPTGAANGTHTPPKAQSQPQKRRTSRRVSLPLNRLNSSTSTPLVSFDNVATPLDFGYIVKILNALHEAIPGVALMTGGPMLLALDAEAATELVRRQGDGRGGAWVLERKRGVRETVGIMWRNVGRWLNISMVEELADKTLAGLPEPNVIPHLPAVDESDILPPPDEPYSFQQHMIEGESSSASRPFVDAEILVSALAGNEGVQKATGRDGAGIMRRFGGGWTVESALRDSVERFTSDNVTSPVEAHSDIASAVMTNPNASYRSIPRGSHSIARPVDITDLREALGQGQASGGASFISTIGTGGRSLINGNGNAEHGGGGAGAGSGLRSKEDVREVLKDIFRDKKRGGGAGKTVVAA</sequence>
<dbReference type="GO" id="GO:0072659">
    <property type="term" value="P:protein localization to plasma membrane"/>
    <property type="evidence" value="ECO:0007669"/>
    <property type="project" value="InterPro"/>
</dbReference>
<feature type="compositionally biased region" description="Low complexity" evidence="2">
    <location>
        <begin position="633"/>
        <end position="644"/>
    </location>
</feature>
<dbReference type="InterPro" id="IPR016024">
    <property type="entry name" value="ARM-type_fold"/>
</dbReference>
<evidence type="ECO:0000256" key="1">
    <source>
        <dbReference type="ARBA" id="ARBA00010216"/>
    </source>
</evidence>
<reference evidence="3" key="1">
    <citation type="journal article" date="2022" name="G3 (Bethesda)">
        <title>High quality genome of the basidiomycete yeast Dioszegia hungarica PDD-24b-2 isolated from cloud water.</title>
        <authorList>
            <person name="Jarrige D."/>
            <person name="Haridas S."/>
            <person name="Bleykasten-Grosshans C."/>
            <person name="Joly M."/>
            <person name="Nadalig T."/>
            <person name="Sancelme M."/>
            <person name="Vuilleumier S."/>
            <person name="Grigoriev I.V."/>
            <person name="Amato P."/>
            <person name="Bringel F."/>
        </authorList>
    </citation>
    <scope>NUCLEOTIDE SEQUENCE</scope>
    <source>
        <strain evidence="3">PDD-24b-2</strain>
    </source>
</reference>
<evidence type="ECO:0008006" key="5">
    <source>
        <dbReference type="Google" id="ProtNLM"/>
    </source>
</evidence>
<name>A0AA38HBT1_9TREE</name>
<dbReference type="InterPro" id="IPR049150">
    <property type="entry name" value="EFR3_HEAT-like_rpt"/>
</dbReference>
<dbReference type="PANTHER" id="PTHR47766:SF1">
    <property type="entry name" value="PROTEIN EFR3"/>
    <property type="match status" value="1"/>
</dbReference>
<dbReference type="SUPFAM" id="SSF48371">
    <property type="entry name" value="ARM repeat"/>
    <property type="match status" value="1"/>
</dbReference>
<feature type="compositionally biased region" description="Low complexity" evidence="2">
    <location>
        <begin position="593"/>
        <end position="607"/>
    </location>
</feature>
<gene>
    <name evidence="3" type="ORF">MKK02DRAFT_43219</name>
</gene>
<accession>A0AA38HBT1</accession>
<dbReference type="RefSeq" id="XP_052947072.1">
    <property type="nucleotide sequence ID" value="XM_053092325.1"/>
</dbReference>
<feature type="region of interest" description="Disordered" evidence="2">
    <location>
        <begin position="947"/>
        <end position="968"/>
    </location>
</feature>
<comment type="caution">
    <text evidence="3">The sequence shown here is derived from an EMBL/GenBank/DDBJ whole genome shotgun (WGS) entry which is preliminary data.</text>
</comment>
<feature type="compositionally biased region" description="Gly residues" evidence="2">
    <location>
        <begin position="954"/>
        <end position="964"/>
    </location>
</feature>
<feature type="compositionally biased region" description="Polar residues" evidence="2">
    <location>
        <begin position="646"/>
        <end position="659"/>
    </location>
</feature>
<dbReference type="Proteomes" id="UP001164286">
    <property type="component" value="Unassembled WGS sequence"/>
</dbReference>